<dbReference type="RefSeq" id="WP_048643381.1">
    <property type="nucleotide sequence ID" value="NZ_CP012040.1"/>
</dbReference>
<evidence type="ECO:0000313" key="1">
    <source>
        <dbReference type="EMBL" id="AKP53258.1"/>
    </source>
</evidence>
<keyword evidence="2" id="KW-1185">Reference proteome</keyword>
<sequence>MAYKSITFSFFILIILASGFSCSGKLDTGAINMENWKKDRNGCLGLRLQDVEEIRKLKNTFLAKNNQEIIITFGRPDRVELVDKSQSFFIYFLEPSDRCEQQIEKEPLKVLFRLNAINKVSEVTVTTLNP</sequence>
<dbReference type="KEGG" id="camu:CA2015_3894"/>
<gene>
    <name evidence="1" type="ORF">CA2015_3894</name>
</gene>
<accession>A0A0H4PJX1</accession>
<dbReference type="AlphaFoldDB" id="A0A0H4PJX1"/>
<evidence type="ECO:0000313" key="2">
    <source>
        <dbReference type="Proteomes" id="UP000036520"/>
    </source>
</evidence>
<dbReference type="OrthoDB" id="981332at2"/>
<reference evidence="1 2" key="1">
    <citation type="submission" date="2015-07" db="EMBL/GenBank/DDBJ databases">
        <authorList>
            <person name="Kim K.M."/>
        </authorList>
    </citation>
    <scope>NUCLEOTIDE SEQUENCE [LARGE SCALE GENOMIC DNA]</scope>
    <source>
        <strain evidence="1 2">KCTC 12363</strain>
    </source>
</reference>
<evidence type="ECO:0008006" key="3">
    <source>
        <dbReference type="Google" id="ProtNLM"/>
    </source>
</evidence>
<dbReference type="PROSITE" id="PS51257">
    <property type="entry name" value="PROKAR_LIPOPROTEIN"/>
    <property type="match status" value="1"/>
</dbReference>
<dbReference type="PATRIC" id="fig|320787.5.peg.4261"/>
<organism evidence="1 2">
    <name type="scientific">Cyclobacterium amurskyense</name>
    <dbReference type="NCBI Taxonomy" id="320787"/>
    <lineage>
        <taxon>Bacteria</taxon>
        <taxon>Pseudomonadati</taxon>
        <taxon>Bacteroidota</taxon>
        <taxon>Cytophagia</taxon>
        <taxon>Cytophagales</taxon>
        <taxon>Cyclobacteriaceae</taxon>
        <taxon>Cyclobacterium</taxon>
    </lineage>
</organism>
<name>A0A0H4PJX1_9BACT</name>
<protein>
    <recommendedName>
        <fullName evidence="3">Lipoprotein</fullName>
    </recommendedName>
</protein>
<proteinExistence type="predicted"/>
<dbReference type="Proteomes" id="UP000036520">
    <property type="component" value="Chromosome"/>
</dbReference>
<dbReference type="STRING" id="320787.CA2015_3894"/>
<dbReference type="EMBL" id="CP012040">
    <property type="protein sequence ID" value="AKP53258.1"/>
    <property type="molecule type" value="Genomic_DNA"/>
</dbReference>